<proteinExistence type="predicted"/>
<keyword evidence="3" id="KW-1185">Reference proteome</keyword>
<dbReference type="EMBL" id="JAGKQM010000016">
    <property type="protein sequence ID" value="KAH0873964.1"/>
    <property type="molecule type" value="Genomic_DNA"/>
</dbReference>
<dbReference type="EMBL" id="JAGKQM010001794">
    <property type="protein sequence ID" value="KAH0851358.1"/>
    <property type="molecule type" value="Genomic_DNA"/>
</dbReference>
<evidence type="ECO:0000313" key="2">
    <source>
        <dbReference type="EMBL" id="KAH0873964.1"/>
    </source>
</evidence>
<evidence type="ECO:0000313" key="1">
    <source>
        <dbReference type="EMBL" id="KAH0851358.1"/>
    </source>
</evidence>
<gene>
    <name evidence="2" type="ORF">HID58_071326</name>
    <name evidence="1" type="ORF">HID58_094804</name>
</gene>
<evidence type="ECO:0000313" key="3">
    <source>
        <dbReference type="Proteomes" id="UP000824890"/>
    </source>
</evidence>
<sequence length="157" mass="18166">SRPNLAKGKLAMLWDGGAWENKNAGNHFFLCFLAEETEYVLKKEMKEQVEMLLQKKNELWVRLSGQRDIEHCHNQSYASTISATRLGDNEVMVQITLSEIQADGFLLVDISSSRSLRGKPFLHFASSNENMDDYYRLNFEELSEKTLHLYDKCENLL</sequence>
<feature type="non-terminal residue" evidence="2">
    <location>
        <position position="1"/>
    </location>
</feature>
<comment type="caution">
    <text evidence="2">The sequence shown here is derived from an EMBL/GenBank/DDBJ whole genome shotgun (WGS) entry which is preliminary data.</text>
</comment>
<reference evidence="2 3" key="1">
    <citation type="submission" date="2021-05" db="EMBL/GenBank/DDBJ databases">
        <title>Genome Assembly of Synthetic Allotetraploid Brassica napus Reveals Homoeologous Exchanges between Subgenomes.</title>
        <authorList>
            <person name="Davis J.T."/>
        </authorList>
    </citation>
    <scope>NUCLEOTIDE SEQUENCE [LARGE SCALE GENOMIC DNA]</scope>
    <source>
        <strain evidence="3">cv. Da-Ae</strain>
        <tissue evidence="2">Seedling</tissue>
    </source>
</reference>
<feature type="non-terminal residue" evidence="2">
    <location>
        <position position="157"/>
    </location>
</feature>
<dbReference type="Proteomes" id="UP000824890">
    <property type="component" value="Unassembled WGS sequence"/>
</dbReference>
<protein>
    <submittedName>
        <fullName evidence="2">Uncharacterized protein</fullName>
    </submittedName>
</protein>
<accession>A0ABQ7Z1A5</accession>
<name>A0ABQ7Z1A5_BRANA</name>
<organism evidence="2 3">
    <name type="scientific">Brassica napus</name>
    <name type="common">Rape</name>
    <dbReference type="NCBI Taxonomy" id="3708"/>
    <lineage>
        <taxon>Eukaryota</taxon>
        <taxon>Viridiplantae</taxon>
        <taxon>Streptophyta</taxon>
        <taxon>Embryophyta</taxon>
        <taxon>Tracheophyta</taxon>
        <taxon>Spermatophyta</taxon>
        <taxon>Magnoliopsida</taxon>
        <taxon>eudicotyledons</taxon>
        <taxon>Gunneridae</taxon>
        <taxon>Pentapetalae</taxon>
        <taxon>rosids</taxon>
        <taxon>malvids</taxon>
        <taxon>Brassicales</taxon>
        <taxon>Brassicaceae</taxon>
        <taxon>Brassiceae</taxon>
        <taxon>Brassica</taxon>
    </lineage>
</organism>